<dbReference type="GO" id="GO:0000160">
    <property type="term" value="P:phosphorelay signal transduction system"/>
    <property type="evidence" value="ECO:0007669"/>
    <property type="project" value="UniProtKB-KW"/>
</dbReference>
<evidence type="ECO:0000313" key="15">
    <source>
        <dbReference type="Proteomes" id="UP000285832"/>
    </source>
</evidence>
<evidence type="ECO:0000256" key="1">
    <source>
        <dbReference type="ARBA" id="ARBA00004496"/>
    </source>
</evidence>
<dbReference type="SMART" id="SM00342">
    <property type="entry name" value="HTH_ARAC"/>
    <property type="match status" value="1"/>
</dbReference>
<dbReference type="EMBL" id="QRMI01000010">
    <property type="protein sequence ID" value="RHJ62377.1"/>
    <property type="molecule type" value="Genomic_DNA"/>
</dbReference>
<keyword evidence="8" id="KW-0804">Transcription</keyword>
<dbReference type="SUPFAM" id="SSF46689">
    <property type="entry name" value="Homeodomain-like"/>
    <property type="match status" value="2"/>
</dbReference>
<evidence type="ECO:0000256" key="2">
    <source>
        <dbReference type="ARBA" id="ARBA00018672"/>
    </source>
</evidence>
<gene>
    <name evidence="14" type="ORF">DW116_05310</name>
</gene>
<dbReference type="GO" id="GO:0043565">
    <property type="term" value="F:sequence-specific DNA binding"/>
    <property type="evidence" value="ECO:0007669"/>
    <property type="project" value="InterPro"/>
</dbReference>
<dbReference type="RefSeq" id="WP_118278922.1">
    <property type="nucleotide sequence ID" value="NZ_DXNI01000096.1"/>
</dbReference>
<dbReference type="InterPro" id="IPR011006">
    <property type="entry name" value="CheY-like_superfamily"/>
</dbReference>
<dbReference type="InterPro" id="IPR041522">
    <property type="entry name" value="CdaR_GGDEF"/>
</dbReference>
<keyword evidence="5" id="KW-0902">Two-component regulatory system</keyword>
<dbReference type="CDD" id="cd17536">
    <property type="entry name" value="REC_YesN-like"/>
    <property type="match status" value="1"/>
</dbReference>
<keyword evidence="7" id="KW-0238">DNA-binding</keyword>
<evidence type="ECO:0000256" key="7">
    <source>
        <dbReference type="ARBA" id="ARBA00023125"/>
    </source>
</evidence>
<dbReference type="Gene3D" id="3.40.50.2300">
    <property type="match status" value="1"/>
</dbReference>
<dbReference type="InterPro" id="IPR020449">
    <property type="entry name" value="Tscrpt_reg_AraC-type_HTH"/>
</dbReference>
<evidence type="ECO:0000256" key="8">
    <source>
        <dbReference type="ARBA" id="ARBA00023163"/>
    </source>
</evidence>
<feature type="coiled-coil region" evidence="11">
    <location>
        <begin position="111"/>
        <end position="138"/>
    </location>
</feature>
<evidence type="ECO:0000256" key="11">
    <source>
        <dbReference type="SAM" id="Coils"/>
    </source>
</evidence>
<dbReference type="InterPro" id="IPR051552">
    <property type="entry name" value="HptR"/>
</dbReference>
<evidence type="ECO:0000259" key="13">
    <source>
        <dbReference type="PROSITE" id="PS50110"/>
    </source>
</evidence>
<dbReference type="GO" id="GO:0003700">
    <property type="term" value="F:DNA-binding transcription factor activity"/>
    <property type="evidence" value="ECO:0007669"/>
    <property type="project" value="InterPro"/>
</dbReference>
<dbReference type="PANTHER" id="PTHR42713:SF3">
    <property type="entry name" value="TRANSCRIPTIONAL REGULATORY PROTEIN HPTR"/>
    <property type="match status" value="1"/>
</dbReference>
<reference evidence="14 15" key="1">
    <citation type="submission" date="2018-08" db="EMBL/GenBank/DDBJ databases">
        <title>A genome reference for cultivated species of the human gut microbiota.</title>
        <authorList>
            <person name="Zou Y."/>
            <person name="Xue W."/>
            <person name="Luo G."/>
        </authorList>
    </citation>
    <scope>NUCLEOTIDE SEQUENCE [LARGE SCALE GENOMIC DNA]</scope>
    <source>
        <strain evidence="14 15">AM09-9</strain>
    </source>
</reference>
<dbReference type="InterPro" id="IPR018060">
    <property type="entry name" value="HTH_AraC"/>
</dbReference>
<keyword evidence="6" id="KW-0805">Transcription regulation</keyword>
<dbReference type="Pfam" id="PF17853">
    <property type="entry name" value="GGDEF_2"/>
    <property type="match status" value="1"/>
</dbReference>
<feature type="domain" description="Response regulatory" evidence="13">
    <location>
        <begin position="5"/>
        <end position="122"/>
    </location>
</feature>
<dbReference type="Pfam" id="PF12833">
    <property type="entry name" value="HTH_18"/>
    <property type="match status" value="1"/>
</dbReference>
<evidence type="ECO:0000259" key="12">
    <source>
        <dbReference type="PROSITE" id="PS01124"/>
    </source>
</evidence>
<feature type="modified residue" description="4-aspartylphosphate" evidence="10">
    <location>
        <position position="57"/>
    </location>
</feature>
<accession>A0A415D7G7</accession>
<dbReference type="PROSITE" id="PS50110">
    <property type="entry name" value="RESPONSE_REGULATORY"/>
    <property type="match status" value="1"/>
</dbReference>
<dbReference type="GO" id="GO:0005737">
    <property type="term" value="C:cytoplasm"/>
    <property type="evidence" value="ECO:0007669"/>
    <property type="project" value="UniProtKB-SubCell"/>
</dbReference>
<evidence type="ECO:0000256" key="4">
    <source>
        <dbReference type="ARBA" id="ARBA00022553"/>
    </source>
</evidence>
<evidence type="ECO:0000256" key="9">
    <source>
        <dbReference type="ARBA" id="ARBA00024867"/>
    </source>
</evidence>
<organism evidence="14 15">
    <name type="scientific">[Ruminococcus] lactaris</name>
    <dbReference type="NCBI Taxonomy" id="46228"/>
    <lineage>
        <taxon>Bacteria</taxon>
        <taxon>Bacillati</taxon>
        <taxon>Bacillota</taxon>
        <taxon>Clostridia</taxon>
        <taxon>Lachnospirales</taxon>
        <taxon>Lachnospiraceae</taxon>
        <taxon>Mediterraneibacter</taxon>
    </lineage>
</organism>
<dbReference type="Proteomes" id="UP000285832">
    <property type="component" value="Unassembled WGS sequence"/>
</dbReference>
<proteinExistence type="predicted"/>
<keyword evidence="4 10" id="KW-0597">Phosphoprotein</keyword>
<protein>
    <recommendedName>
        <fullName evidence="2">Stage 0 sporulation protein A homolog</fullName>
    </recommendedName>
</protein>
<name>A0A415D7G7_9FIRM</name>
<evidence type="ECO:0000313" key="14">
    <source>
        <dbReference type="EMBL" id="RHJ62377.1"/>
    </source>
</evidence>
<keyword evidence="11" id="KW-0175">Coiled coil</keyword>
<dbReference type="AlphaFoldDB" id="A0A415D7G7"/>
<comment type="function">
    <text evidence="9">May play the central regulatory role in sporulation. It may be an element of the effector pathway responsible for the activation of sporulation genes in response to nutritional stress. Spo0A may act in concert with spo0H (a sigma factor) to control the expression of some genes that are critical to the sporulation process.</text>
</comment>
<feature type="domain" description="HTH araC/xylS-type" evidence="12">
    <location>
        <begin position="431"/>
        <end position="530"/>
    </location>
</feature>
<dbReference type="SUPFAM" id="SSF52172">
    <property type="entry name" value="CheY-like"/>
    <property type="match status" value="1"/>
</dbReference>
<comment type="subcellular location">
    <subcellularLocation>
        <location evidence="1">Cytoplasm</location>
    </subcellularLocation>
</comment>
<evidence type="ECO:0000256" key="3">
    <source>
        <dbReference type="ARBA" id="ARBA00022490"/>
    </source>
</evidence>
<evidence type="ECO:0000256" key="6">
    <source>
        <dbReference type="ARBA" id="ARBA00023015"/>
    </source>
</evidence>
<dbReference type="PANTHER" id="PTHR42713">
    <property type="entry name" value="HISTIDINE KINASE-RELATED"/>
    <property type="match status" value="1"/>
</dbReference>
<dbReference type="PROSITE" id="PS01124">
    <property type="entry name" value="HTH_ARAC_FAMILY_2"/>
    <property type="match status" value="1"/>
</dbReference>
<dbReference type="SMART" id="SM00448">
    <property type="entry name" value="REC"/>
    <property type="match status" value="1"/>
</dbReference>
<dbReference type="InterPro" id="IPR001789">
    <property type="entry name" value="Sig_transdc_resp-reg_receiver"/>
</dbReference>
<dbReference type="InterPro" id="IPR009057">
    <property type="entry name" value="Homeodomain-like_sf"/>
</dbReference>
<comment type="caution">
    <text evidence="14">The sequence shown here is derived from an EMBL/GenBank/DDBJ whole genome shotgun (WGS) entry which is preliminary data.</text>
</comment>
<evidence type="ECO:0000256" key="5">
    <source>
        <dbReference type="ARBA" id="ARBA00023012"/>
    </source>
</evidence>
<sequence>MDKYKVLLVDDEEEAIEAIRLKLEWETLGFKVIGSANNGVKALELVERLQPDVVITDIKMPYMDGLELARTLNEDYQNIHIIIFTGFDEFEYAKEAVHLEIEEYMLKPINSQELSECLKRLKKTLDNEREEKLNVKKLEHYFNESLPMFQTNLFISLIEGRITEADCEKFLAAYQIRMDGPLFGCAVFHTSEHHVPEGMNVLLLSMSVEQEIRERIAEKWKSQMFTYLGNTVLVMELNSEEDVVAFTDDCDRFCRWAYRVMGAVVTAGIGRACDSLFTINQSYAGAREAVSYRVLYGTQRAINIGEIAPTEQEISVQSEDTKMHALFKTINLGSREEIEKAAQSEIEKLHRNAKTVSQYKLATMEMVGAFYRFCANNFIDFKDYCAEVENPYEKVPEMDESTLKGWLVNSAVAISEELKNARNTTSRRIVEEAKGIVRDRYMQPELSLDTVCSELGVSNSYFSSLFRKETGKTFISWLTDYRMDHAADLMLETNEKSYKIAERVGYQDANYFSYVFKKRFGMSPSKYRTEHLKR</sequence>
<dbReference type="PRINTS" id="PR00032">
    <property type="entry name" value="HTHARAC"/>
</dbReference>
<keyword evidence="3" id="KW-0963">Cytoplasm</keyword>
<dbReference type="Gene3D" id="1.10.10.60">
    <property type="entry name" value="Homeodomain-like"/>
    <property type="match status" value="2"/>
</dbReference>
<dbReference type="Pfam" id="PF00072">
    <property type="entry name" value="Response_reg"/>
    <property type="match status" value="1"/>
</dbReference>
<evidence type="ECO:0000256" key="10">
    <source>
        <dbReference type="PROSITE-ProRule" id="PRU00169"/>
    </source>
</evidence>